<gene>
    <name evidence="2" type="ORF">DFA_05216</name>
</gene>
<keyword evidence="1" id="KW-0472">Membrane</keyword>
<organism evidence="2 3">
    <name type="scientific">Cavenderia fasciculata</name>
    <name type="common">Slime mold</name>
    <name type="synonym">Dictyostelium fasciculatum</name>
    <dbReference type="NCBI Taxonomy" id="261658"/>
    <lineage>
        <taxon>Eukaryota</taxon>
        <taxon>Amoebozoa</taxon>
        <taxon>Evosea</taxon>
        <taxon>Eumycetozoa</taxon>
        <taxon>Dictyostelia</taxon>
        <taxon>Acytosteliales</taxon>
        <taxon>Cavenderiaceae</taxon>
        <taxon>Cavenderia</taxon>
    </lineage>
</organism>
<dbReference type="GeneID" id="14875404"/>
<accession>F4PNN3</accession>
<feature type="transmembrane region" description="Helical" evidence="1">
    <location>
        <begin position="27"/>
        <end position="46"/>
    </location>
</feature>
<sequence>MSSNNNNGSYSSVTDTVKVKPARKLNYQYLQVLAAVPIMGAVKFIGRDKYPRLNWALYGLTIAGAFVHGSYMLTKSYGTFDDD</sequence>
<keyword evidence="1" id="KW-0812">Transmembrane</keyword>
<feature type="transmembrane region" description="Helical" evidence="1">
    <location>
        <begin position="53"/>
        <end position="73"/>
    </location>
</feature>
<dbReference type="RefSeq" id="XP_004360937.1">
    <property type="nucleotide sequence ID" value="XM_004360880.1"/>
</dbReference>
<evidence type="ECO:0000313" key="2">
    <source>
        <dbReference type="EMBL" id="EGG23086.1"/>
    </source>
</evidence>
<keyword evidence="3" id="KW-1185">Reference proteome</keyword>
<protein>
    <recommendedName>
        <fullName evidence="4">Transmembrane protein</fullName>
    </recommendedName>
</protein>
<evidence type="ECO:0008006" key="4">
    <source>
        <dbReference type="Google" id="ProtNLM"/>
    </source>
</evidence>
<dbReference type="OrthoDB" id="15596at2759"/>
<proteinExistence type="predicted"/>
<dbReference type="AlphaFoldDB" id="F4PNN3"/>
<dbReference type="Proteomes" id="UP000007797">
    <property type="component" value="Unassembled WGS sequence"/>
</dbReference>
<name>F4PNN3_CACFS</name>
<keyword evidence="1" id="KW-1133">Transmembrane helix</keyword>
<dbReference type="OMA" id="NNEFVAM"/>
<reference evidence="3" key="1">
    <citation type="journal article" date="2011" name="Genome Res.">
        <title>Phylogeny-wide analysis of social amoeba genomes highlights ancient origins for complex intercellular communication.</title>
        <authorList>
            <person name="Heidel A.J."/>
            <person name="Lawal H.M."/>
            <person name="Felder M."/>
            <person name="Schilde C."/>
            <person name="Helps N.R."/>
            <person name="Tunggal B."/>
            <person name="Rivero F."/>
            <person name="John U."/>
            <person name="Schleicher M."/>
            <person name="Eichinger L."/>
            <person name="Platzer M."/>
            <person name="Noegel A.A."/>
            <person name="Schaap P."/>
            <person name="Gloeckner G."/>
        </authorList>
    </citation>
    <scope>NUCLEOTIDE SEQUENCE [LARGE SCALE GENOMIC DNA]</scope>
    <source>
        <strain evidence="3">SH3</strain>
    </source>
</reference>
<dbReference type="KEGG" id="dfa:DFA_05216"/>
<dbReference type="EMBL" id="GL883008">
    <property type="protein sequence ID" value="EGG23086.1"/>
    <property type="molecule type" value="Genomic_DNA"/>
</dbReference>
<evidence type="ECO:0000313" key="3">
    <source>
        <dbReference type="Proteomes" id="UP000007797"/>
    </source>
</evidence>
<evidence type="ECO:0000256" key="1">
    <source>
        <dbReference type="SAM" id="Phobius"/>
    </source>
</evidence>